<keyword evidence="1" id="KW-0732">Signal</keyword>
<dbReference type="eggNOG" id="COG4447">
    <property type="taxonomic scope" value="Bacteria"/>
</dbReference>
<feature type="chain" id="PRO_5003012163" description="FlgD/Vpr Ig-like domain-containing protein" evidence="1">
    <location>
        <begin position="21"/>
        <end position="668"/>
    </location>
</feature>
<organism evidence="3 4">
    <name type="scientific">Rhodothermus marinus (strain ATCC 43812 / DSM 4252 / R-10)</name>
    <name type="common">Rhodothermus obamensis</name>
    <dbReference type="NCBI Taxonomy" id="518766"/>
    <lineage>
        <taxon>Bacteria</taxon>
        <taxon>Pseudomonadati</taxon>
        <taxon>Rhodothermota</taxon>
        <taxon>Rhodothermia</taxon>
        <taxon>Rhodothermales</taxon>
        <taxon>Rhodothermaceae</taxon>
        <taxon>Rhodothermus</taxon>
    </lineage>
</organism>
<dbReference type="EMBL" id="CP001807">
    <property type="protein sequence ID" value="ACY47963.1"/>
    <property type="molecule type" value="Genomic_DNA"/>
</dbReference>
<sequence>MKRLLILLCALVLGASAGWAQNPLQDYVLEVRGDTLVIADFFDAGGVASTLGAVIQAETDAGNVPEGRVYMLHAGTNGTLESGNQALYLFDAAIPEQGRPLVIVGERCGGKDATVVSFGVTDEAPNCRPPTIAGFQDQSNNPVYAVIRIDNDLTLKNLYFTSAHSQGQANWSMVEVNGDNITVVFDNVIGEHNRWTWINANGNPGLSLYVYDSYFLNATDQPSRRNGGVYDAVDVPTELVWVENSTHLQNQGMQYKFRNFAPSKVVFNHNTFVNCAGQLFLGFGYLTHMVVTNNLFVNSNYQPYYPGLDYSEMYSLDPNDPNTDLSAFQPHGIINLNYLPKDENGNSYAITASAWPGTQPFNEADRKILVDLNGVYWDPMLKTIADALNQNGVEGDVCEADGCVTGRSDLNWTSQAILANERTLAMFADDAQFPYLVWGTWYEAGDPQFIKGPEQVRPNVVQELYNWGYNSASSGVTAEQLLPKIRMEGNEAGNEIPDEDPANWINYDWPLAVNLAYTNETYLNGGYNGFPLGDLNWFPEQKKAWLAQRDAEYAAIEAALNAGVPLAVKKVAAEIPDNLYLEQNYPNPFKRTTTIRFALDAPDNVELVVYDLLGRRVATLLKEQLSAGVYEVTWDARDEGGRLVSSGVYFYTLKVGSHTETRQMVLQR</sequence>
<dbReference type="Gene3D" id="2.60.40.4070">
    <property type="match status" value="1"/>
</dbReference>
<dbReference type="InterPro" id="IPR026444">
    <property type="entry name" value="Secre_tail"/>
</dbReference>
<protein>
    <recommendedName>
        <fullName evidence="2">FlgD/Vpr Ig-like domain-containing protein</fullName>
    </recommendedName>
</protein>
<dbReference type="KEGG" id="rmr:Rmar_1071"/>
<dbReference type="STRING" id="518766.Rmar_1071"/>
<evidence type="ECO:0000256" key="1">
    <source>
        <dbReference type="SAM" id="SignalP"/>
    </source>
</evidence>
<dbReference type="RefSeq" id="WP_012843575.1">
    <property type="nucleotide sequence ID" value="NC_013501.1"/>
</dbReference>
<dbReference type="AlphaFoldDB" id="D0MHK5"/>
<accession>D0MHK5</accession>
<evidence type="ECO:0000313" key="4">
    <source>
        <dbReference type="Proteomes" id="UP000002221"/>
    </source>
</evidence>
<dbReference type="NCBIfam" id="TIGR04183">
    <property type="entry name" value="Por_Secre_tail"/>
    <property type="match status" value="1"/>
</dbReference>
<dbReference type="Pfam" id="PF13860">
    <property type="entry name" value="FlgD_ig"/>
    <property type="match status" value="1"/>
</dbReference>
<name>D0MHK5_RHOM4</name>
<feature type="domain" description="FlgD/Vpr Ig-like" evidence="2">
    <location>
        <begin position="594"/>
        <end position="655"/>
    </location>
</feature>
<keyword evidence="4" id="KW-1185">Reference proteome</keyword>
<dbReference type="OrthoDB" id="952861at2"/>
<evidence type="ECO:0000259" key="2">
    <source>
        <dbReference type="Pfam" id="PF13860"/>
    </source>
</evidence>
<proteinExistence type="predicted"/>
<dbReference type="Proteomes" id="UP000002221">
    <property type="component" value="Chromosome"/>
</dbReference>
<dbReference type="InterPro" id="IPR025965">
    <property type="entry name" value="FlgD/Vpr_Ig-like"/>
</dbReference>
<dbReference type="InterPro" id="IPR011050">
    <property type="entry name" value="Pectin_lyase_fold/virulence"/>
</dbReference>
<feature type="signal peptide" evidence="1">
    <location>
        <begin position="1"/>
        <end position="20"/>
    </location>
</feature>
<gene>
    <name evidence="3" type="ordered locus">Rmar_1071</name>
</gene>
<evidence type="ECO:0000313" key="3">
    <source>
        <dbReference type="EMBL" id="ACY47963.1"/>
    </source>
</evidence>
<dbReference type="HOGENOM" id="CLU_410976_0_0_10"/>
<reference evidence="3 4" key="1">
    <citation type="journal article" date="2009" name="Stand. Genomic Sci.">
        <title>Complete genome sequence of Rhodothermus marinus type strain (R-10).</title>
        <authorList>
            <person name="Nolan M."/>
            <person name="Tindall B.J."/>
            <person name="Pomrenke H."/>
            <person name="Lapidus A."/>
            <person name="Copeland A."/>
            <person name="Glavina Del Rio T."/>
            <person name="Lucas S."/>
            <person name="Chen F."/>
            <person name="Tice H."/>
            <person name="Cheng J.F."/>
            <person name="Saunders E."/>
            <person name="Han C."/>
            <person name="Bruce D."/>
            <person name="Goodwin L."/>
            <person name="Chain P."/>
            <person name="Pitluck S."/>
            <person name="Ovchinikova G."/>
            <person name="Pati A."/>
            <person name="Ivanova N."/>
            <person name="Mavromatis K."/>
            <person name="Chen A."/>
            <person name="Palaniappan K."/>
            <person name="Land M."/>
            <person name="Hauser L."/>
            <person name="Chang Y.J."/>
            <person name="Jeffries C.D."/>
            <person name="Brettin T."/>
            <person name="Goker M."/>
            <person name="Bristow J."/>
            <person name="Eisen J.A."/>
            <person name="Markowitz V."/>
            <person name="Hugenholtz P."/>
            <person name="Kyrpides N.C."/>
            <person name="Klenk H.P."/>
            <person name="Detter J.C."/>
        </authorList>
    </citation>
    <scope>NUCLEOTIDE SEQUENCE [LARGE SCALE GENOMIC DNA]</scope>
    <source>
        <strain evidence="4">ATCC 43812 / DSM 4252 / R-10</strain>
    </source>
</reference>
<dbReference type="SUPFAM" id="SSF51126">
    <property type="entry name" value="Pectin lyase-like"/>
    <property type="match status" value="1"/>
</dbReference>